<dbReference type="PROSITE" id="PS51420">
    <property type="entry name" value="RHO"/>
    <property type="match status" value="1"/>
</dbReference>
<accession>A0AAW2ZI49</accession>
<dbReference type="CDD" id="cd00157">
    <property type="entry name" value="Rho"/>
    <property type="match status" value="1"/>
</dbReference>
<dbReference type="Proteomes" id="UP001431209">
    <property type="component" value="Unassembled WGS sequence"/>
</dbReference>
<dbReference type="InterPro" id="IPR003578">
    <property type="entry name" value="Small_GTPase_Rho"/>
</dbReference>
<proteinExistence type="inferred from homology"/>
<dbReference type="PROSITE" id="PS51419">
    <property type="entry name" value="RAB"/>
    <property type="match status" value="1"/>
</dbReference>
<dbReference type="SMART" id="SM00175">
    <property type="entry name" value="RAB"/>
    <property type="match status" value="1"/>
</dbReference>
<dbReference type="SMART" id="SM00173">
    <property type="entry name" value="RAS"/>
    <property type="match status" value="1"/>
</dbReference>
<keyword evidence="3" id="KW-0342">GTP-binding</keyword>
<keyword evidence="2" id="KW-0547">Nucleotide-binding</keyword>
<dbReference type="EMBL" id="JAOPGA020001434">
    <property type="protein sequence ID" value="KAL0488354.1"/>
    <property type="molecule type" value="Genomic_DNA"/>
</dbReference>
<organism evidence="4 5">
    <name type="scientific">Acrasis kona</name>
    <dbReference type="NCBI Taxonomy" id="1008807"/>
    <lineage>
        <taxon>Eukaryota</taxon>
        <taxon>Discoba</taxon>
        <taxon>Heterolobosea</taxon>
        <taxon>Tetramitia</taxon>
        <taxon>Eutetramitia</taxon>
        <taxon>Acrasidae</taxon>
        <taxon>Acrasis</taxon>
    </lineage>
</organism>
<dbReference type="GO" id="GO:0003924">
    <property type="term" value="F:GTPase activity"/>
    <property type="evidence" value="ECO:0007669"/>
    <property type="project" value="InterPro"/>
</dbReference>
<dbReference type="Pfam" id="PF00071">
    <property type="entry name" value="Ras"/>
    <property type="match status" value="1"/>
</dbReference>
<dbReference type="InterPro" id="IPR005225">
    <property type="entry name" value="Small_GTP-bd"/>
</dbReference>
<dbReference type="GO" id="GO:0007264">
    <property type="term" value="P:small GTPase-mediated signal transduction"/>
    <property type="evidence" value="ECO:0007669"/>
    <property type="project" value="InterPro"/>
</dbReference>
<evidence type="ECO:0000256" key="1">
    <source>
        <dbReference type="ARBA" id="ARBA00010142"/>
    </source>
</evidence>
<gene>
    <name evidence="4" type="ORF">AKO1_008808</name>
</gene>
<reference evidence="4 5" key="1">
    <citation type="submission" date="2024-03" db="EMBL/GenBank/DDBJ databases">
        <title>The Acrasis kona genome and developmental transcriptomes reveal deep origins of eukaryotic multicellular pathways.</title>
        <authorList>
            <person name="Sheikh S."/>
            <person name="Fu C.-J."/>
            <person name="Brown M.W."/>
            <person name="Baldauf S.L."/>
        </authorList>
    </citation>
    <scope>NUCLEOTIDE SEQUENCE [LARGE SCALE GENOMIC DNA]</scope>
    <source>
        <strain evidence="4 5">ATCC MYA-3509</strain>
    </source>
</reference>
<dbReference type="AlphaFoldDB" id="A0AAW2ZI49"/>
<keyword evidence="5" id="KW-1185">Reference proteome</keyword>
<evidence type="ECO:0000256" key="2">
    <source>
        <dbReference type="ARBA" id="ARBA00022741"/>
    </source>
</evidence>
<dbReference type="SMART" id="SM00174">
    <property type="entry name" value="RHO"/>
    <property type="match status" value="1"/>
</dbReference>
<dbReference type="FunFam" id="3.40.50.300:FF:001179">
    <property type="entry name" value="Rho family GTPase"/>
    <property type="match status" value="1"/>
</dbReference>
<evidence type="ECO:0000256" key="3">
    <source>
        <dbReference type="ARBA" id="ARBA00023134"/>
    </source>
</evidence>
<dbReference type="GO" id="GO:0005525">
    <property type="term" value="F:GTP binding"/>
    <property type="evidence" value="ECO:0007669"/>
    <property type="project" value="UniProtKB-KW"/>
</dbReference>
<evidence type="ECO:0000313" key="4">
    <source>
        <dbReference type="EMBL" id="KAL0488354.1"/>
    </source>
</evidence>
<dbReference type="PROSITE" id="PS51421">
    <property type="entry name" value="RAS"/>
    <property type="match status" value="1"/>
</dbReference>
<sequence length="173" mass="19172">MSEETIKIVVVVFDNYNATIEVNGKSVEVGLWDTAGQEDYDKIRPLSYPGTSVFLMCYSIENPTSLKNITSKWAPEIAQFQPNTPIILVGTKSDLREDPKRVAELAKSKQHPVTVEEGKKVATEIKAVKHLECSAFLNQNVKEVFNAAIVTHLSPKTVQGKQGAKDKKNCLIL</sequence>
<dbReference type="Gene3D" id="3.40.50.300">
    <property type="entry name" value="P-loop containing nucleotide triphosphate hydrolases"/>
    <property type="match status" value="1"/>
</dbReference>
<dbReference type="InterPro" id="IPR027417">
    <property type="entry name" value="P-loop_NTPase"/>
</dbReference>
<comment type="caution">
    <text evidence="4">The sequence shown here is derived from an EMBL/GenBank/DDBJ whole genome shotgun (WGS) entry which is preliminary data.</text>
</comment>
<dbReference type="PANTHER" id="PTHR24072">
    <property type="entry name" value="RHO FAMILY GTPASE"/>
    <property type="match status" value="1"/>
</dbReference>
<dbReference type="NCBIfam" id="TIGR00231">
    <property type="entry name" value="small_GTP"/>
    <property type="match status" value="1"/>
</dbReference>
<protein>
    <submittedName>
        <fullName evidence="4">Ras-related protein Rac</fullName>
    </submittedName>
</protein>
<comment type="similarity">
    <text evidence="1">Belongs to the small GTPase superfamily. Rho family.</text>
</comment>
<dbReference type="PRINTS" id="PR00449">
    <property type="entry name" value="RASTRNSFRMNG"/>
</dbReference>
<name>A0AAW2ZI49_9EUKA</name>
<dbReference type="SUPFAM" id="SSF52540">
    <property type="entry name" value="P-loop containing nucleoside triphosphate hydrolases"/>
    <property type="match status" value="1"/>
</dbReference>
<evidence type="ECO:0000313" key="5">
    <source>
        <dbReference type="Proteomes" id="UP001431209"/>
    </source>
</evidence>
<dbReference type="InterPro" id="IPR001806">
    <property type="entry name" value="Small_GTPase"/>
</dbReference>